<dbReference type="Pfam" id="PF02698">
    <property type="entry name" value="DUF218"/>
    <property type="match status" value="1"/>
</dbReference>
<evidence type="ECO:0000256" key="1">
    <source>
        <dbReference type="SAM" id="Phobius"/>
    </source>
</evidence>
<comment type="caution">
    <text evidence="3">The sequence shown here is derived from an EMBL/GenBank/DDBJ whole genome shotgun (WGS) entry which is preliminary data.</text>
</comment>
<dbReference type="OrthoDB" id="9809813at2"/>
<protein>
    <submittedName>
        <fullName evidence="3">Uncharacterized SAM-binding protein YcdF (DUF218 family)</fullName>
    </submittedName>
</protein>
<dbReference type="Proteomes" id="UP000241247">
    <property type="component" value="Unassembled WGS sequence"/>
</dbReference>
<dbReference type="Gene3D" id="3.40.50.620">
    <property type="entry name" value="HUPs"/>
    <property type="match status" value="1"/>
</dbReference>
<evidence type="ECO:0000313" key="4">
    <source>
        <dbReference type="Proteomes" id="UP000241247"/>
    </source>
</evidence>
<dbReference type="PANTHER" id="PTHR30336">
    <property type="entry name" value="INNER MEMBRANE PROTEIN, PROBABLE PERMEASE"/>
    <property type="match status" value="1"/>
</dbReference>
<evidence type="ECO:0000259" key="2">
    <source>
        <dbReference type="Pfam" id="PF02698"/>
    </source>
</evidence>
<dbReference type="CDD" id="cd06259">
    <property type="entry name" value="YdcF-like"/>
    <property type="match status" value="1"/>
</dbReference>
<sequence length="265" mass="28526">MTYIASKFFWLAAQPLSLAFFAVAAGLVLGWLGWRRLQATALLLTAAILFVTLYTSAGTVMLQVLENRIARAALPAGGPRCIVVLGGSFEAEVIAARGGTEMNQAGDRFVEALRLALSYPESRVLISGGDGSFSGRYAGDAAVSAEFFRTFGVPADRLIQETHSRTTFENVQNTKAVLAENGLADCLLITSAFHMPRAVGLFRKAGLSVVPWPTDYRTSGVAHLKLDFTQPSSNAQLTTTALREWVGLLAYQLAGRTDALLPQWP</sequence>
<dbReference type="GO" id="GO:0000270">
    <property type="term" value="P:peptidoglycan metabolic process"/>
    <property type="evidence" value="ECO:0007669"/>
    <property type="project" value="TreeGrafter"/>
</dbReference>
<dbReference type="GO" id="GO:0005886">
    <property type="term" value="C:plasma membrane"/>
    <property type="evidence" value="ECO:0007669"/>
    <property type="project" value="TreeGrafter"/>
</dbReference>
<organism evidence="3 4">
    <name type="scientific">Mycoplana dimorpha</name>
    <dbReference type="NCBI Taxonomy" id="28320"/>
    <lineage>
        <taxon>Bacteria</taxon>
        <taxon>Pseudomonadati</taxon>
        <taxon>Pseudomonadota</taxon>
        <taxon>Alphaproteobacteria</taxon>
        <taxon>Hyphomicrobiales</taxon>
        <taxon>Rhizobiaceae</taxon>
        <taxon>Mycoplana</taxon>
    </lineage>
</organism>
<gene>
    <name evidence="3" type="ORF">C7449_102251</name>
</gene>
<dbReference type="InterPro" id="IPR051599">
    <property type="entry name" value="Cell_Envelope_Assoc"/>
</dbReference>
<feature type="domain" description="DUF218" evidence="2">
    <location>
        <begin position="81"/>
        <end position="247"/>
    </location>
</feature>
<dbReference type="InterPro" id="IPR014729">
    <property type="entry name" value="Rossmann-like_a/b/a_fold"/>
</dbReference>
<dbReference type="EMBL" id="PZZZ01000002">
    <property type="protein sequence ID" value="PTM97380.1"/>
    <property type="molecule type" value="Genomic_DNA"/>
</dbReference>
<name>A0A2T5BEI9_MYCDI</name>
<dbReference type="GO" id="GO:0043164">
    <property type="term" value="P:Gram-negative-bacterium-type cell wall biogenesis"/>
    <property type="evidence" value="ECO:0007669"/>
    <property type="project" value="TreeGrafter"/>
</dbReference>
<keyword evidence="1" id="KW-0812">Transmembrane</keyword>
<keyword evidence="1" id="KW-1133">Transmembrane helix</keyword>
<feature type="transmembrane region" description="Helical" evidence="1">
    <location>
        <begin position="41"/>
        <end position="65"/>
    </location>
</feature>
<dbReference type="InterPro" id="IPR003848">
    <property type="entry name" value="DUF218"/>
</dbReference>
<dbReference type="AlphaFoldDB" id="A0A2T5BEI9"/>
<dbReference type="PANTHER" id="PTHR30336:SF4">
    <property type="entry name" value="ENVELOPE BIOGENESIS FACTOR ELYC"/>
    <property type="match status" value="1"/>
</dbReference>
<accession>A0A2T5BEI9</accession>
<feature type="transmembrane region" description="Helical" evidence="1">
    <location>
        <begin position="12"/>
        <end position="34"/>
    </location>
</feature>
<proteinExistence type="predicted"/>
<keyword evidence="1" id="KW-0472">Membrane</keyword>
<evidence type="ECO:0000313" key="3">
    <source>
        <dbReference type="EMBL" id="PTM97380.1"/>
    </source>
</evidence>
<reference evidence="3 4" key="1">
    <citation type="submission" date="2018-04" db="EMBL/GenBank/DDBJ databases">
        <title>Genomic Encyclopedia of Type Strains, Phase IV (KMG-IV): sequencing the most valuable type-strain genomes for metagenomic binning, comparative biology and taxonomic classification.</title>
        <authorList>
            <person name="Goeker M."/>
        </authorList>
    </citation>
    <scope>NUCLEOTIDE SEQUENCE [LARGE SCALE GENOMIC DNA]</scope>
    <source>
        <strain evidence="3 4">DSM 7138</strain>
    </source>
</reference>
<keyword evidence="4" id="KW-1185">Reference proteome</keyword>
<dbReference type="RefSeq" id="WP_108001667.1">
    <property type="nucleotide sequence ID" value="NZ_JBHEEX010000001.1"/>
</dbReference>